<evidence type="ECO:0000313" key="9">
    <source>
        <dbReference type="EMBL" id="MXU66562.1"/>
    </source>
</evidence>
<evidence type="ECO:0000256" key="1">
    <source>
        <dbReference type="ARBA" id="ARBA00000085"/>
    </source>
</evidence>
<dbReference type="Pfam" id="PF00512">
    <property type="entry name" value="HisKA"/>
    <property type="match status" value="1"/>
</dbReference>
<dbReference type="AlphaFoldDB" id="A0A6B0TZ63"/>
<dbReference type="InterPro" id="IPR004358">
    <property type="entry name" value="Sig_transdc_His_kin-like_C"/>
</dbReference>
<dbReference type="GO" id="GO:0000155">
    <property type="term" value="F:phosphorelay sensor kinase activity"/>
    <property type="evidence" value="ECO:0007669"/>
    <property type="project" value="InterPro"/>
</dbReference>
<name>A0A6B0TZ63_9RHOB</name>
<dbReference type="CDD" id="cd00082">
    <property type="entry name" value="HisKA"/>
    <property type="match status" value="1"/>
</dbReference>
<feature type="domain" description="Response regulatory" evidence="8">
    <location>
        <begin position="312"/>
        <end position="424"/>
    </location>
</feature>
<keyword evidence="4" id="KW-0902">Two-component regulatory system</keyword>
<dbReference type="InterPro" id="IPR001789">
    <property type="entry name" value="Sig_transdc_resp-reg_receiver"/>
</dbReference>
<accession>A0A6B0TZ63</accession>
<dbReference type="PROSITE" id="PS50109">
    <property type="entry name" value="HIS_KIN"/>
    <property type="match status" value="1"/>
</dbReference>
<comment type="caution">
    <text evidence="9">The sequence shown here is derived from an EMBL/GenBank/DDBJ whole genome shotgun (WGS) entry which is preliminary data.</text>
</comment>
<feature type="coiled-coil region" evidence="6">
    <location>
        <begin position="20"/>
        <end position="47"/>
    </location>
</feature>
<keyword evidence="3 5" id="KW-0597">Phosphoprotein</keyword>
<dbReference type="PROSITE" id="PS50110">
    <property type="entry name" value="RESPONSE_REGULATORY"/>
    <property type="match status" value="2"/>
</dbReference>
<dbReference type="InterPro" id="IPR005467">
    <property type="entry name" value="His_kinase_dom"/>
</dbReference>
<dbReference type="Proteomes" id="UP000436016">
    <property type="component" value="Unassembled WGS sequence"/>
</dbReference>
<evidence type="ECO:0000256" key="2">
    <source>
        <dbReference type="ARBA" id="ARBA00012438"/>
    </source>
</evidence>
<dbReference type="Gene3D" id="1.10.287.130">
    <property type="match status" value="1"/>
</dbReference>
<dbReference type="CDD" id="cd17546">
    <property type="entry name" value="REC_hyHK_CKI1_RcsC-like"/>
    <property type="match status" value="1"/>
</dbReference>
<dbReference type="Gene3D" id="3.40.50.2300">
    <property type="match status" value="1"/>
</dbReference>
<dbReference type="PRINTS" id="PR00344">
    <property type="entry name" value="BCTRLSENSOR"/>
</dbReference>
<dbReference type="InterPro" id="IPR011006">
    <property type="entry name" value="CheY-like_superfamily"/>
</dbReference>
<reference evidence="9 10" key="1">
    <citation type="submission" date="2019-12" db="EMBL/GenBank/DDBJ databases">
        <title>Strain KN286 was isolated from seawater, which was collected from Caroline Seamount in the tropical western Pacific.</title>
        <authorList>
            <person name="Wang Q."/>
        </authorList>
    </citation>
    <scope>NUCLEOTIDE SEQUENCE [LARGE SCALE GENOMIC DNA]</scope>
    <source>
        <strain evidence="9 10">KN286</strain>
    </source>
</reference>
<dbReference type="RefSeq" id="WP_160856164.1">
    <property type="nucleotide sequence ID" value="NZ_WUWG01000006.1"/>
</dbReference>
<dbReference type="Gene3D" id="3.30.565.10">
    <property type="entry name" value="Histidine kinase-like ATPase, C-terminal domain"/>
    <property type="match status" value="1"/>
</dbReference>
<gene>
    <name evidence="9" type="ORF">GSH16_14020</name>
</gene>
<dbReference type="EC" id="2.7.13.3" evidence="2"/>
<dbReference type="InterPro" id="IPR036890">
    <property type="entry name" value="HATPase_C_sf"/>
</dbReference>
<evidence type="ECO:0000313" key="10">
    <source>
        <dbReference type="Proteomes" id="UP000436016"/>
    </source>
</evidence>
<feature type="domain" description="Histidine kinase" evidence="7">
    <location>
        <begin position="79"/>
        <end position="297"/>
    </location>
</feature>
<keyword evidence="10" id="KW-1185">Reference proteome</keyword>
<sequence length="570" mass="61402">MGGEPTPDAAVDALIPQRRMRRERAARKEAELLLEQKSRELYTANRELERVLTSLEDTVSRRTRALNEAMSAKSQFFATMSHEIRTPMNGVIGLADLLLHSGLTGEQAVIAQKIRSSGQHLVSLVSDILTLSKLESGEAEVERVTFNLPDLIYEVLDLVSSAAFDKGLALAYLPDPRIGTFLTGDPAKLRQVLTNLLSNAVKFTDRGCVSLRTRSQDGGNVVGFEVQDTGAGIPKEVLPQLFKQYVQANAGVEREHGGTGLGLAICKRIVAELGGNIGVDSKLGAGSRFWIALPMKHSVKAPTALQPRPPRNLWIVESEPVAAEAWRLLAGPYFSRIEVSTDLPAAADLTGTDVMMLDHRLLRSGGIDLDRLRQVKSASGIRTLWLTPTMSSHVKAEVGPDLVDAVVIKPIRPPDFKAAVTHLTDPVAAAEAEPDAPPDPFRQQRVLVVEDNAVNRVVAEGLLSALNLDATLVANGAEALAALKDDRFDVILSDVRMPGMSGHELARNIRALPGTRSVTPILALTAGVTPEERSECLAAGMNDILEKPVTLESLQSGLLPYLSTGPDGKT</sequence>
<organism evidence="9 10">
    <name type="scientific">Oceanomicrobium pacificus</name>
    <dbReference type="NCBI Taxonomy" id="2692916"/>
    <lineage>
        <taxon>Bacteria</taxon>
        <taxon>Pseudomonadati</taxon>
        <taxon>Pseudomonadota</taxon>
        <taxon>Alphaproteobacteria</taxon>
        <taxon>Rhodobacterales</taxon>
        <taxon>Paracoccaceae</taxon>
        <taxon>Oceanomicrobium</taxon>
    </lineage>
</organism>
<evidence type="ECO:0000256" key="5">
    <source>
        <dbReference type="PROSITE-ProRule" id="PRU00169"/>
    </source>
</evidence>
<evidence type="ECO:0000259" key="8">
    <source>
        <dbReference type="PROSITE" id="PS50110"/>
    </source>
</evidence>
<dbReference type="CDD" id="cd16922">
    <property type="entry name" value="HATPase_EvgS-ArcB-TorS-like"/>
    <property type="match status" value="1"/>
</dbReference>
<protein>
    <recommendedName>
        <fullName evidence="2">histidine kinase</fullName>
        <ecNumber evidence="2">2.7.13.3</ecNumber>
    </recommendedName>
</protein>
<dbReference type="FunFam" id="3.30.565.10:FF:000010">
    <property type="entry name" value="Sensor histidine kinase RcsC"/>
    <property type="match status" value="1"/>
</dbReference>
<dbReference type="SUPFAM" id="SSF52172">
    <property type="entry name" value="CheY-like"/>
    <property type="match status" value="2"/>
</dbReference>
<dbReference type="SUPFAM" id="SSF47384">
    <property type="entry name" value="Homodimeric domain of signal transducing histidine kinase"/>
    <property type="match status" value="1"/>
</dbReference>
<keyword evidence="6" id="KW-0175">Coiled coil</keyword>
<dbReference type="SMART" id="SM00448">
    <property type="entry name" value="REC"/>
    <property type="match status" value="1"/>
</dbReference>
<feature type="domain" description="Response regulatory" evidence="8">
    <location>
        <begin position="445"/>
        <end position="562"/>
    </location>
</feature>
<dbReference type="InterPro" id="IPR003661">
    <property type="entry name" value="HisK_dim/P_dom"/>
</dbReference>
<dbReference type="EMBL" id="WUWG01000006">
    <property type="protein sequence ID" value="MXU66562.1"/>
    <property type="molecule type" value="Genomic_DNA"/>
</dbReference>
<comment type="catalytic activity">
    <reaction evidence="1">
        <text>ATP + protein L-histidine = ADP + protein N-phospho-L-histidine.</text>
        <dbReference type="EC" id="2.7.13.3"/>
    </reaction>
</comment>
<dbReference type="Pfam" id="PF00072">
    <property type="entry name" value="Response_reg"/>
    <property type="match status" value="1"/>
</dbReference>
<dbReference type="InterPro" id="IPR003594">
    <property type="entry name" value="HATPase_dom"/>
</dbReference>
<proteinExistence type="predicted"/>
<evidence type="ECO:0000259" key="7">
    <source>
        <dbReference type="PROSITE" id="PS50109"/>
    </source>
</evidence>
<feature type="modified residue" description="4-aspartylphosphate" evidence="5">
    <location>
        <position position="358"/>
    </location>
</feature>
<evidence type="ECO:0000256" key="6">
    <source>
        <dbReference type="SAM" id="Coils"/>
    </source>
</evidence>
<dbReference type="PANTHER" id="PTHR45339:SF1">
    <property type="entry name" value="HYBRID SIGNAL TRANSDUCTION HISTIDINE KINASE J"/>
    <property type="match status" value="1"/>
</dbReference>
<dbReference type="SMART" id="SM00387">
    <property type="entry name" value="HATPase_c"/>
    <property type="match status" value="1"/>
</dbReference>
<dbReference type="Pfam" id="PF02518">
    <property type="entry name" value="HATPase_c"/>
    <property type="match status" value="1"/>
</dbReference>
<dbReference type="SUPFAM" id="SSF55874">
    <property type="entry name" value="ATPase domain of HSP90 chaperone/DNA topoisomerase II/histidine kinase"/>
    <property type="match status" value="1"/>
</dbReference>
<evidence type="ECO:0000256" key="4">
    <source>
        <dbReference type="ARBA" id="ARBA00023012"/>
    </source>
</evidence>
<dbReference type="InterPro" id="IPR036097">
    <property type="entry name" value="HisK_dim/P_sf"/>
</dbReference>
<evidence type="ECO:0000256" key="3">
    <source>
        <dbReference type="ARBA" id="ARBA00022553"/>
    </source>
</evidence>
<feature type="modified residue" description="4-aspartylphosphate" evidence="5">
    <location>
        <position position="494"/>
    </location>
</feature>
<dbReference type="PANTHER" id="PTHR45339">
    <property type="entry name" value="HYBRID SIGNAL TRANSDUCTION HISTIDINE KINASE J"/>
    <property type="match status" value="1"/>
</dbReference>
<dbReference type="SMART" id="SM00388">
    <property type="entry name" value="HisKA"/>
    <property type="match status" value="1"/>
</dbReference>